<sequence length="105" mass="12008">PEWMAPEVLRDEPSNEKSDVYSFGVILWELATLQQPWSNLNPPQSLRSDEFNEPWKRPSFSSIMDSLKVLLKPPIPQPGRPNIPSEGNIINFQVGSGDIIFRIYL</sequence>
<reference evidence="2" key="1">
    <citation type="submission" date="2023-10" db="EMBL/GenBank/DDBJ databases">
        <authorList>
            <person name="Domelevo Entfellner J.-B."/>
        </authorList>
    </citation>
    <scope>NUCLEOTIDE SEQUENCE</scope>
</reference>
<dbReference type="InterPro" id="IPR000719">
    <property type="entry name" value="Prot_kinase_dom"/>
</dbReference>
<feature type="domain" description="Protein kinase" evidence="1">
    <location>
        <begin position="1"/>
        <end position="105"/>
    </location>
</feature>
<dbReference type="Pfam" id="PF07714">
    <property type="entry name" value="PK_Tyr_Ser-Thr"/>
    <property type="match status" value="1"/>
</dbReference>
<dbReference type="PROSITE" id="PS50011">
    <property type="entry name" value="PROTEIN_KINASE_DOM"/>
    <property type="match status" value="1"/>
</dbReference>
<keyword evidence="3" id="KW-1185">Reference proteome</keyword>
<organism evidence="2 3">
    <name type="scientific">Sphenostylis stenocarpa</name>
    <dbReference type="NCBI Taxonomy" id="92480"/>
    <lineage>
        <taxon>Eukaryota</taxon>
        <taxon>Viridiplantae</taxon>
        <taxon>Streptophyta</taxon>
        <taxon>Embryophyta</taxon>
        <taxon>Tracheophyta</taxon>
        <taxon>Spermatophyta</taxon>
        <taxon>Magnoliopsida</taxon>
        <taxon>eudicotyledons</taxon>
        <taxon>Gunneridae</taxon>
        <taxon>Pentapetalae</taxon>
        <taxon>rosids</taxon>
        <taxon>fabids</taxon>
        <taxon>Fabales</taxon>
        <taxon>Fabaceae</taxon>
        <taxon>Papilionoideae</taxon>
        <taxon>50 kb inversion clade</taxon>
        <taxon>NPAAA clade</taxon>
        <taxon>indigoferoid/millettioid clade</taxon>
        <taxon>Phaseoleae</taxon>
        <taxon>Sphenostylis</taxon>
    </lineage>
</organism>
<dbReference type="InterPro" id="IPR011009">
    <property type="entry name" value="Kinase-like_dom_sf"/>
</dbReference>
<dbReference type="GO" id="GO:0004672">
    <property type="term" value="F:protein kinase activity"/>
    <property type="evidence" value="ECO:0007669"/>
    <property type="project" value="InterPro"/>
</dbReference>
<dbReference type="GO" id="GO:0007165">
    <property type="term" value="P:signal transduction"/>
    <property type="evidence" value="ECO:0007669"/>
    <property type="project" value="TreeGrafter"/>
</dbReference>
<dbReference type="EMBL" id="OY731398">
    <property type="protein sequence ID" value="CAJ1887707.1"/>
    <property type="molecule type" value="Genomic_DNA"/>
</dbReference>
<dbReference type="AlphaFoldDB" id="A0AA86VA93"/>
<dbReference type="PANTHER" id="PTHR23257">
    <property type="entry name" value="SERINE-THREONINE PROTEIN KINASE"/>
    <property type="match status" value="1"/>
</dbReference>
<dbReference type="InterPro" id="IPR050167">
    <property type="entry name" value="Ser_Thr_protein_kinase"/>
</dbReference>
<name>A0AA86VA93_9FABA</name>
<proteinExistence type="predicted"/>
<dbReference type="InterPro" id="IPR001245">
    <property type="entry name" value="Ser-Thr/Tyr_kinase_cat_dom"/>
</dbReference>
<gene>
    <name evidence="2" type="ORF">AYBTSS11_LOCUS2844</name>
</gene>
<evidence type="ECO:0000313" key="2">
    <source>
        <dbReference type="EMBL" id="CAJ1887707.1"/>
    </source>
</evidence>
<accession>A0AA86VA93</accession>
<dbReference type="GO" id="GO:0005524">
    <property type="term" value="F:ATP binding"/>
    <property type="evidence" value="ECO:0007669"/>
    <property type="project" value="InterPro"/>
</dbReference>
<dbReference type="Gene3D" id="1.10.510.10">
    <property type="entry name" value="Transferase(Phosphotransferase) domain 1"/>
    <property type="match status" value="1"/>
</dbReference>
<dbReference type="GO" id="GO:0005737">
    <property type="term" value="C:cytoplasm"/>
    <property type="evidence" value="ECO:0007669"/>
    <property type="project" value="TreeGrafter"/>
</dbReference>
<protein>
    <recommendedName>
        <fullName evidence="1">Protein kinase domain-containing protein</fullName>
    </recommendedName>
</protein>
<dbReference type="Proteomes" id="UP001189624">
    <property type="component" value="Chromosome 1"/>
</dbReference>
<dbReference type="SUPFAM" id="SSF56112">
    <property type="entry name" value="Protein kinase-like (PK-like)"/>
    <property type="match status" value="1"/>
</dbReference>
<feature type="non-terminal residue" evidence="2">
    <location>
        <position position="1"/>
    </location>
</feature>
<evidence type="ECO:0000259" key="1">
    <source>
        <dbReference type="PROSITE" id="PS50011"/>
    </source>
</evidence>
<dbReference type="Gramene" id="rna-AYBTSS11_LOCUS2844">
    <property type="protein sequence ID" value="CAJ1887707.1"/>
    <property type="gene ID" value="gene-AYBTSS11_LOCUS2844"/>
</dbReference>
<dbReference type="PANTHER" id="PTHR23257:SF906">
    <property type="entry name" value="(RICE GENOME ANNOTATION PROJECT) MAP3K DELTA-1 PROTEIN KINASE"/>
    <property type="match status" value="1"/>
</dbReference>
<evidence type="ECO:0000313" key="3">
    <source>
        <dbReference type="Proteomes" id="UP001189624"/>
    </source>
</evidence>